<dbReference type="GO" id="GO:0005739">
    <property type="term" value="C:mitochondrion"/>
    <property type="evidence" value="ECO:0007669"/>
    <property type="project" value="TreeGrafter"/>
</dbReference>
<dbReference type="Pfam" id="PF00385">
    <property type="entry name" value="Chromo"/>
    <property type="match status" value="1"/>
</dbReference>
<dbReference type="InterPro" id="IPR055063">
    <property type="entry name" value="Rib_mS39_PPR"/>
</dbReference>
<dbReference type="Pfam" id="PF22330">
    <property type="entry name" value="Rib_mS39_PPR"/>
    <property type="match status" value="1"/>
</dbReference>
<dbReference type="AlphaFoldDB" id="A0A1I7WT57"/>
<keyword evidence="2" id="KW-0816">Tricarboxylic acid cycle</keyword>
<accession>A0A1I7WT57</accession>
<dbReference type="Gene3D" id="3.40.718.10">
    <property type="entry name" value="Isopropylmalate Dehydrogenase"/>
    <property type="match status" value="1"/>
</dbReference>
<dbReference type="PROSITE" id="PS50013">
    <property type="entry name" value="CHROMO_2"/>
    <property type="match status" value="1"/>
</dbReference>
<dbReference type="InterPro" id="IPR019818">
    <property type="entry name" value="IsoCit/isopropylmalate_DH_CS"/>
</dbReference>
<dbReference type="Proteomes" id="UP000095283">
    <property type="component" value="Unplaced"/>
</dbReference>
<keyword evidence="5" id="KW-1185">Reference proteome</keyword>
<dbReference type="InterPro" id="IPR000953">
    <property type="entry name" value="Chromo/chromo_shadow_dom"/>
</dbReference>
<dbReference type="Gene3D" id="2.40.50.40">
    <property type="match status" value="1"/>
</dbReference>
<comment type="similarity">
    <text evidence="1">Belongs to the isocitrate and isopropylmalate dehydrogenases family.</text>
</comment>
<dbReference type="GO" id="GO:0051287">
    <property type="term" value="F:NAD binding"/>
    <property type="evidence" value="ECO:0007669"/>
    <property type="project" value="InterPro"/>
</dbReference>
<dbReference type="SUPFAM" id="SSF54160">
    <property type="entry name" value="Chromo domain-like"/>
    <property type="match status" value="1"/>
</dbReference>
<keyword evidence="3" id="KW-0812">Transmembrane</keyword>
<reference evidence="6" key="1">
    <citation type="submission" date="2016-11" db="UniProtKB">
        <authorList>
            <consortium name="WormBaseParasite"/>
        </authorList>
    </citation>
    <scope>IDENTIFICATION</scope>
</reference>
<dbReference type="PANTHER" id="PTHR11835:SF74">
    <property type="entry name" value="ISOCITRATE DEHYDROGENASE [NAD] SUBUNIT, MITOCHONDRIAL"/>
    <property type="match status" value="1"/>
</dbReference>
<keyword evidence="3" id="KW-1133">Transmembrane helix</keyword>
<dbReference type="PROSITE" id="PS00470">
    <property type="entry name" value="IDH_IMDH"/>
    <property type="match status" value="1"/>
</dbReference>
<evidence type="ECO:0000313" key="6">
    <source>
        <dbReference type="WBParaSite" id="Hba_08342"/>
    </source>
</evidence>
<name>A0A1I7WT57_HETBA</name>
<evidence type="ECO:0000313" key="5">
    <source>
        <dbReference type="Proteomes" id="UP000095283"/>
    </source>
</evidence>
<feature type="transmembrane region" description="Helical" evidence="3">
    <location>
        <begin position="860"/>
        <end position="880"/>
    </location>
</feature>
<feature type="transmembrane region" description="Helical" evidence="3">
    <location>
        <begin position="986"/>
        <end position="1009"/>
    </location>
</feature>
<evidence type="ECO:0000259" key="4">
    <source>
        <dbReference type="PROSITE" id="PS50013"/>
    </source>
</evidence>
<dbReference type="WBParaSite" id="Hba_08342">
    <property type="protein sequence ID" value="Hba_08342"/>
    <property type="gene ID" value="Hba_08342"/>
</dbReference>
<dbReference type="GO" id="GO:0006102">
    <property type="term" value="P:isocitrate metabolic process"/>
    <property type="evidence" value="ECO:0007669"/>
    <property type="project" value="TreeGrafter"/>
</dbReference>
<dbReference type="CDD" id="cd00024">
    <property type="entry name" value="CD_CSD"/>
    <property type="match status" value="1"/>
</dbReference>
<evidence type="ECO:0000256" key="1">
    <source>
        <dbReference type="ARBA" id="ARBA00007769"/>
    </source>
</evidence>
<dbReference type="InterPro" id="IPR016197">
    <property type="entry name" value="Chromo-like_dom_sf"/>
</dbReference>
<dbReference type="SUPFAM" id="SSF53659">
    <property type="entry name" value="Isocitrate/Isopropylmalate dehydrogenase-like"/>
    <property type="match status" value="1"/>
</dbReference>
<dbReference type="GO" id="GO:0016616">
    <property type="term" value="F:oxidoreductase activity, acting on the CH-OH group of donors, NAD or NADP as acceptor"/>
    <property type="evidence" value="ECO:0007669"/>
    <property type="project" value="InterPro"/>
</dbReference>
<feature type="transmembrane region" description="Helical" evidence="3">
    <location>
        <begin position="792"/>
        <end position="809"/>
    </location>
</feature>
<feature type="transmembrane region" description="Helical" evidence="3">
    <location>
        <begin position="887"/>
        <end position="904"/>
    </location>
</feature>
<dbReference type="PANTHER" id="PTHR11835">
    <property type="entry name" value="DECARBOXYLATING DEHYDROGENASES-ISOCITRATE, ISOPROPYLMALATE, TARTRATE"/>
    <property type="match status" value="1"/>
</dbReference>
<dbReference type="InterPro" id="IPR024084">
    <property type="entry name" value="IsoPropMal-DH-like_dom"/>
</dbReference>
<dbReference type="InterPro" id="IPR023780">
    <property type="entry name" value="Chromo_domain"/>
</dbReference>
<feature type="domain" description="Chromo" evidence="4">
    <location>
        <begin position="919"/>
        <end position="971"/>
    </location>
</feature>
<keyword evidence="3" id="KW-0472">Membrane</keyword>
<dbReference type="SMART" id="SM00298">
    <property type="entry name" value="CHROMO"/>
    <property type="match status" value="1"/>
</dbReference>
<sequence>MLSRFAVTVVRGISRSSTPYAIAPRQIRWPSHCYSTSWRWNRPRNARTRQDYFCILPCSYQLRRSPGNFFLPILSKKNHLILKLIILCIFNTYNFIQNIDIVLIRENTEGEYSGLEHETIPGIVESIKIVTRDKIERIARMTLNYAVLNNRHKVTAVHKANIQKLGDGLFLKVKSVKNTLVVREMAKEEFPQIEFDSMIVDNACMQLVSVSRPQQFDVMLMPNLYGNIISNIACGLVGGPGLVSGMNLGNKYAVFETGTRNTGTSLAGKDQVSRVPLPCESHLGCTMEDSSRPKNSHTRYWRQSQVTAFTKIYISAEILKQCKNKQKTQNKSLYTNIQTVVSKFFLVLINLYCKTSILKCFFSLQNLFFGMYSRQLAKEWPTLFAFDRDVPRLSAFRPQNPADPLKISPTEANLLSIIKNREVTDAILLYERMRTDNVEISQEVQVCVISLVLLIKITEFQFWRFQMELFKLVSFYNESKVPFSEYEEWHGLRNMGKQIEMRWMQVNILFFRIEIYKLVSQISFLNRFRKLLKLSPFLLQDCASESVKHILRNLNTSEKFHDFIALLSFEVPFYREYTTSQRTVPGLLSYVKIFNFIIQATNLDQSKLNIFQICLVKSRNMSFFHVIPVYIFSSPPRLLIKFISIETAKNHDQNLSLHNFPTSNIAKSVLLLFIMIGLFDTLLNSLFSGVYIWQGYVFVQLRIENKYAIEVKYKALVPRLTGVTKELISTVSTVLEVSAESMKGETFVIVKQSLQVSEREQYCGLIRRMVDIWMEFSCFTNENKRFMQRFKYMRMTYFFLYVLTYIYKINTSNEPIIILGYTRNNVMDELFEYALREQNTSSFTTRKHLEPLALQMQESYGFFVIFVYLLSFIMLVDFFMKFIMDCCYSHIFLVLNFISWTSFIKGKKNRGGSFNGDTCVVEALVDHRSVLSWTRRSYLLEYYVKWDGYGPEDNLWIPEHELNCPLLVHKFVYLIFRLFCQLFQSIYPLSVFFLFKVLSILFYTLFLIVQDVYTSNLIEISLFKRDKWSVNILESIL</sequence>
<dbReference type="GO" id="GO:0000287">
    <property type="term" value="F:magnesium ion binding"/>
    <property type="evidence" value="ECO:0007669"/>
    <property type="project" value="InterPro"/>
</dbReference>
<feature type="transmembrane region" description="Helical" evidence="3">
    <location>
        <begin position="669"/>
        <end position="693"/>
    </location>
</feature>
<dbReference type="Pfam" id="PF00180">
    <property type="entry name" value="Iso_dh"/>
    <property type="match status" value="1"/>
</dbReference>
<evidence type="ECO:0000256" key="3">
    <source>
        <dbReference type="SAM" id="Phobius"/>
    </source>
</evidence>
<evidence type="ECO:0000256" key="2">
    <source>
        <dbReference type="ARBA" id="ARBA00022532"/>
    </source>
</evidence>
<protein>
    <submittedName>
        <fullName evidence="6">Chromo domain-containing protein</fullName>
    </submittedName>
</protein>
<dbReference type="SMART" id="SM01329">
    <property type="entry name" value="Iso_dh"/>
    <property type="match status" value="1"/>
</dbReference>
<dbReference type="GO" id="GO:0006099">
    <property type="term" value="P:tricarboxylic acid cycle"/>
    <property type="evidence" value="ECO:0007669"/>
    <property type="project" value="UniProtKB-KW"/>
</dbReference>
<organism evidence="5 6">
    <name type="scientific">Heterorhabditis bacteriophora</name>
    <name type="common">Entomopathogenic nematode worm</name>
    <dbReference type="NCBI Taxonomy" id="37862"/>
    <lineage>
        <taxon>Eukaryota</taxon>
        <taxon>Metazoa</taxon>
        <taxon>Ecdysozoa</taxon>
        <taxon>Nematoda</taxon>
        <taxon>Chromadorea</taxon>
        <taxon>Rhabditida</taxon>
        <taxon>Rhabditina</taxon>
        <taxon>Rhabditomorpha</taxon>
        <taxon>Strongyloidea</taxon>
        <taxon>Heterorhabditidae</taxon>
        <taxon>Heterorhabditis</taxon>
    </lineage>
</organism>
<proteinExistence type="inferred from homology"/>